<dbReference type="OrthoDB" id="275288at2759"/>
<reference evidence="2 3" key="2">
    <citation type="journal article" date="2015" name="PLoS Pathog.">
        <title>Leptomonas seymouri: Adaptations to the Dixenous Life Cycle Analyzed by Genome Sequencing, Transcriptome Profiling and Co-infection with Leishmania donovani.</title>
        <authorList>
            <person name="Kraeva N."/>
            <person name="Butenko A."/>
            <person name="Hlavacova J."/>
            <person name="Kostygov A."/>
            <person name="Myskova J."/>
            <person name="Grybchuk D."/>
            <person name="Lestinova T."/>
            <person name="Votypka J."/>
            <person name="Volf P."/>
            <person name="Opperdoes F."/>
            <person name="Flegontov P."/>
            <person name="Lukes J."/>
            <person name="Yurchenko V."/>
        </authorList>
    </citation>
    <scope>NUCLEOTIDE SEQUENCE [LARGE SCALE GENOMIC DNA]</scope>
    <source>
        <strain evidence="2 3">ATCC 30220</strain>
    </source>
</reference>
<organism evidence="1">
    <name type="scientific">Leptomonas seymouri</name>
    <dbReference type="NCBI Taxonomy" id="5684"/>
    <lineage>
        <taxon>Eukaryota</taxon>
        <taxon>Discoba</taxon>
        <taxon>Euglenozoa</taxon>
        <taxon>Kinetoplastea</taxon>
        <taxon>Metakinetoplastina</taxon>
        <taxon>Trypanosomatida</taxon>
        <taxon>Trypanosomatidae</taxon>
        <taxon>Leishmaniinae</taxon>
        <taxon>Leptomonas</taxon>
    </lineage>
</organism>
<dbReference type="EMBL" id="GQ153669">
    <property type="protein sequence ID" value="ACS87893.1"/>
    <property type="molecule type" value="Genomic_DNA"/>
</dbReference>
<evidence type="ECO:0000313" key="3">
    <source>
        <dbReference type="Proteomes" id="UP000038009"/>
    </source>
</evidence>
<evidence type="ECO:0000313" key="2">
    <source>
        <dbReference type="EMBL" id="KPI85586.1"/>
    </source>
</evidence>
<dbReference type="OMA" id="HQRDMYE"/>
<dbReference type="Proteomes" id="UP000038009">
    <property type="component" value="Unassembled WGS sequence"/>
</dbReference>
<dbReference type="AlphaFoldDB" id="C6K3V4"/>
<gene>
    <name evidence="2" type="ORF">ABL78_5361</name>
    <name evidence="1" type="ORF">LSFL1J6_04</name>
</gene>
<name>C6K3V4_LEPSE</name>
<keyword evidence="3" id="KW-1185">Reference proteome</keyword>
<proteinExistence type="predicted"/>
<dbReference type="EMBL" id="LJSK01000178">
    <property type="protein sequence ID" value="KPI85586.1"/>
    <property type="molecule type" value="Genomic_DNA"/>
</dbReference>
<evidence type="ECO:0000313" key="1">
    <source>
        <dbReference type="EMBL" id="ACS87893.1"/>
    </source>
</evidence>
<accession>C6K3V4</accession>
<reference evidence="1" key="1">
    <citation type="submission" date="2009-05" db="EMBL/GenBank/DDBJ databases">
        <title>The evolution of amastin surface glycoproteins in trypanosomatid parasites.</title>
        <authorList>
            <person name="Jackson A.P."/>
        </authorList>
    </citation>
    <scope>NUCLEOTIDE SEQUENCE</scope>
    <source>
        <strain evidence="1">ATCC 30220</strain>
    </source>
</reference>
<dbReference type="VEuPathDB" id="TriTrypDB:Lsey_0178_0130"/>
<protein>
    <submittedName>
        <fullName evidence="1">Uncharacterized protein</fullName>
    </submittedName>
</protein>
<sequence>MGQGSSVGLTKDTIQSEQFLKYQAARHDIVHRAFMKCVVPSSKGKDDGYNLTPQERMCVEEFAILYSGFAKKGFMHFSTLYEQHQRDMYERARLEYMQQQARQDIQR</sequence>